<dbReference type="Proteomes" id="UP000005561">
    <property type="component" value="Unassembled WGS sequence"/>
</dbReference>
<gene>
    <name evidence="1" type="ORF">BRYFOR_07943</name>
</gene>
<dbReference type="AlphaFoldDB" id="C6LH33"/>
<sequence length="63" mass="7624">MNIMSGRYAVIIHHLLRILNIILLSLPGEDFVETAYYACYYEIIEVRYADQREYLWQRGERKI</sequence>
<organism evidence="1 2">
    <name type="scientific">Marvinbryantia formatexigens DSM 14469</name>
    <dbReference type="NCBI Taxonomy" id="478749"/>
    <lineage>
        <taxon>Bacteria</taxon>
        <taxon>Bacillati</taxon>
        <taxon>Bacillota</taxon>
        <taxon>Clostridia</taxon>
        <taxon>Lachnospirales</taxon>
        <taxon>Lachnospiraceae</taxon>
        <taxon>Marvinbryantia</taxon>
    </lineage>
</organism>
<comment type="caution">
    <text evidence="1">The sequence shown here is derived from an EMBL/GenBank/DDBJ whole genome shotgun (WGS) entry which is preliminary data.</text>
</comment>
<keyword evidence="2" id="KW-1185">Reference proteome</keyword>
<evidence type="ECO:0000313" key="2">
    <source>
        <dbReference type="Proteomes" id="UP000005561"/>
    </source>
</evidence>
<proteinExistence type="predicted"/>
<dbReference type="EMBL" id="ACCL02000013">
    <property type="protein sequence ID" value="EET60092.1"/>
    <property type="molecule type" value="Genomic_DNA"/>
</dbReference>
<protein>
    <submittedName>
        <fullName evidence="1">Uncharacterized protein</fullName>
    </submittedName>
</protein>
<name>C6LH33_9FIRM</name>
<reference evidence="1" key="1">
    <citation type="submission" date="2009-07" db="EMBL/GenBank/DDBJ databases">
        <authorList>
            <person name="Weinstock G."/>
            <person name="Sodergren E."/>
            <person name="Clifton S."/>
            <person name="Fulton L."/>
            <person name="Fulton B."/>
            <person name="Courtney L."/>
            <person name="Fronick C."/>
            <person name="Harrison M."/>
            <person name="Strong C."/>
            <person name="Farmer C."/>
            <person name="Delahaunty K."/>
            <person name="Markovic C."/>
            <person name="Hall O."/>
            <person name="Minx P."/>
            <person name="Tomlinson C."/>
            <person name="Mitreva M."/>
            <person name="Nelson J."/>
            <person name="Hou S."/>
            <person name="Wollam A."/>
            <person name="Pepin K.H."/>
            <person name="Johnson M."/>
            <person name="Bhonagiri V."/>
            <person name="Nash W.E."/>
            <person name="Warren W."/>
            <person name="Chinwalla A."/>
            <person name="Mardis E.R."/>
            <person name="Wilson R.K."/>
        </authorList>
    </citation>
    <scope>NUCLEOTIDE SEQUENCE [LARGE SCALE GENOMIC DNA]</scope>
    <source>
        <strain evidence="1">DSM 14469</strain>
    </source>
</reference>
<accession>C6LH33</accession>
<evidence type="ECO:0000313" key="1">
    <source>
        <dbReference type="EMBL" id="EET60092.1"/>
    </source>
</evidence>